<organism evidence="5 6">
    <name type="scientific">Ranitomeya imitator</name>
    <name type="common">mimic poison frog</name>
    <dbReference type="NCBI Taxonomy" id="111125"/>
    <lineage>
        <taxon>Eukaryota</taxon>
        <taxon>Metazoa</taxon>
        <taxon>Chordata</taxon>
        <taxon>Craniata</taxon>
        <taxon>Vertebrata</taxon>
        <taxon>Euteleostomi</taxon>
        <taxon>Amphibia</taxon>
        <taxon>Batrachia</taxon>
        <taxon>Anura</taxon>
        <taxon>Neobatrachia</taxon>
        <taxon>Hyloidea</taxon>
        <taxon>Dendrobatidae</taxon>
        <taxon>Dendrobatinae</taxon>
        <taxon>Ranitomeya</taxon>
    </lineage>
</organism>
<proteinExistence type="predicted"/>
<evidence type="ECO:0000256" key="3">
    <source>
        <dbReference type="SAM" id="SignalP"/>
    </source>
</evidence>
<protein>
    <recommendedName>
        <fullName evidence="4">Ig-like domain-containing protein</fullName>
    </recommendedName>
</protein>
<reference evidence="5" key="1">
    <citation type="submission" date="2023-07" db="EMBL/GenBank/DDBJ databases">
        <authorList>
            <person name="Stuckert A."/>
        </authorList>
    </citation>
    <scope>NUCLEOTIDE SEQUENCE</scope>
</reference>
<gene>
    <name evidence="5" type="ORF">RIMI_LOCUS18636507</name>
</gene>
<evidence type="ECO:0000259" key="4">
    <source>
        <dbReference type="PROSITE" id="PS50835"/>
    </source>
</evidence>
<keyword evidence="2" id="KW-1015">Disulfide bond</keyword>
<evidence type="ECO:0000313" key="6">
    <source>
        <dbReference type="Proteomes" id="UP001176940"/>
    </source>
</evidence>
<dbReference type="PANTHER" id="PTHR11481:SF64">
    <property type="entry name" value="FC RECEPTOR-LIKE PROTEIN 4"/>
    <property type="match status" value="1"/>
</dbReference>
<feature type="chain" id="PRO_5046181158" description="Ig-like domain-containing protein" evidence="3">
    <location>
        <begin position="25"/>
        <end position="274"/>
    </location>
</feature>
<dbReference type="Proteomes" id="UP001176940">
    <property type="component" value="Unassembled WGS sequence"/>
</dbReference>
<keyword evidence="6" id="KW-1185">Reference proteome</keyword>
<dbReference type="InterPro" id="IPR003599">
    <property type="entry name" value="Ig_sub"/>
</dbReference>
<dbReference type="PROSITE" id="PS50835">
    <property type="entry name" value="IG_LIKE"/>
    <property type="match status" value="1"/>
</dbReference>
<comment type="caution">
    <text evidence="5">The sequence shown here is derived from an EMBL/GenBank/DDBJ whole genome shotgun (WGS) entry which is preliminary data.</text>
</comment>
<keyword evidence="1 3" id="KW-0732">Signal</keyword>
<accession>A0ABN9MAL3</accession>
<sequence length="274" mass="31322">MFVISLSLLIIVALIMENAGTVVSAVVTFNPNLNKIFTGESLQMTCNVNSTEQGNVTYYWFKNDYWIHSEKTFTISSALTSDGGNYQCQTSTTDRSDSTKLEAMSSYRRLLTFYEGEDIILRCHHYPGPIQQSRRLIFFKNNAVIKDWGSEDELHIENVNMTLSCKYKCIKQVNHHLLYYQHSDETSVSVQELFSLPTISLSPQLVKEGDQMTLKCHTRLSPHRQTAELQFAFYREGQNIQEFSSTNKYEILSAKLSAILGGIINVKSRRLITE</sequence>
<dbReference type="SUPFAM" id="SSF48726">
    <property type="entry name" value="Immunoglobulin"/>
    <property type="match status" value="3"/>
</dbReference>
<dbReference type="InterPro" id="IPR007110">
    <property type="entry name" value="Ig-like_dom"/>
</dbReference>
<dbReference type="InterPro" id="IPR013783">
    <property type="entry name" value="Ig-like_fold"/>
</dbReference>
<dbReference type="EMBL" id="CAUEEQ010057383">
    <property type="protein sequence ID" value="CAJ0963343.1"/>
    <property type="molecule type" value="Genomic_DNA"/>
</dbReference>
<evidence type="ECO:0000256" key="2">
    <source>
        <dbReference type="ARBA" id="ARBA00023157"/>
    </source>
</evidence>
<dbReference type="InterPro" id="IPR050488">
    <property type="entry name" value="Ig_Fc_receptor"/>
</dbReference>
<feature type="domain" description="Ig-like" evidence="4">
    <location>
        <begin position="39"/>
        <end position="105"/>
    </location>
</feature>
<dbReference type="PANTHER" id="PTHR11481">
    <property type="entry name" value="IMMUNOGLOBULIN FC RECEPTOR"/>
    <property type="match status" value="1"/>
</dbReference>
<dbReference type="Gene3D" id="2.60.40.10">
    <property type="entry name" value="Immunoglobulins"/>
    <property type="match status" value="3"/>
</dbReference>
<evidence type="ECO:0000313" key="5">
    <source>
        <dbReference type="EMBL" id="CAJ0963343.1"/>
    </source>
</evidence>
<feature type="signal peptide" evidence="3">
    <location>
        <begin position="1"/>
        <end position="24"/>
    </location>
</feature>
<dbReference type="SMART" id="SM00409">
    <property type="entry name" value="IG"/>
    <property type="match status" value="2"/>
</dbReference>
<dbReference type="Pfam" id="PF13895">
    <property type="entry name" value="Ig_2"/>
    <property type="match status" value="1"/>
</dbReference>
<name>A0ABN9MAL3_9NEOB</name>
<dbReference type="InterPro" id="IPR036179">
    <property type="entry name" value="Ig-like_dom_sf"/>
</dbReference>
<evidence type="ECO:0000256" key="1">
    <source>
        <dbReference type="ARBA" id="ARBA00022729"/>
    </source>
</evidence>